<organism evidence="4 6">
    <name type="scientific">Pseudomonas flexibilis</name>
    <dbReference type="NCBI Taxonomy" id="706570"/>
    <lineage>
        <taxon>Bacteria</taxon>
        <taxon>Pseudomonadati</taxon>
        <taxon>Pseudomonadota</taxon>
        <taxon>Gammaproteobacteria</taxon>
        <taxon>Pseudomonadales</taxon>
        <taxon>Pseudomonadaceae</taxon>
        <taxon>Pseudomonas</taxon>
    </lineage>
</organism>
<reference evidence="5 7" key="2">
    <citation type="submission" date="2017-01" db="EMBL/GenBank/DDBJ databases">
        <authorList>
            <person name="Mah S.A."/>
            <person name="Swanson W.J."/>
            <person name="Moy G.W."/>
            <person name="Vacquier V.D."/>
        </authorList>
    </citation>
    <scope>NUCLEOTIDE SEQUENCE [LARGE SCALE GENOMIC DNA]</scope>
    <source>
        <strain evidence="5 7">ATCC 29606</strain>
    </source>
</reference>
<keyword evidence="1" id="KW-0963">Cytoplasm</keyword>
<dbReference type="Proteomes" id="UP000030980">
    <property type="component" value="Unassembled WGS sequence"/>
</dbReference>
<dbReference type="EMBL" id="JTAK01000005">
    <property type="protein sequence ID" value="KHO64334.1"/>
    <property type="molecule type" value="Genomic_DNA"/>
</dbReference>
<dbReference type="Pfam" id="PF05472">
    <property type="entry name" value="Ter"/>
    <property type="match status" value="1"/>
</dbReference>
<dbReference type="InterPro" id="IPR036381">
    <property type="entry name" value="Tus_dom1"/>
</dbReference>
<dbReference type="GO" id="GO:0003677">
    <property type="term" value="F:DNA binding"/>
    <property type="evidence" value="ECO:0007669"/>
    <property type="project" value="UniProtKB-KW"/>
</dbReference>
<dbReference type="InterPro" id="IPR008865">
    <property type="entry name" value="DNA_replication_term_site-bd"/>
</dbReference>
<keyword evidence="6" id="KW-1185">Reference proteome</keyword>
<gene>
    <name evidence="4" type="ORF">PT85_14100</name>
    <name evidence="5" type="ORF">SAMN05421672_102227</name>
</gene>
<evidence type="ECO:0000313" key="6">
    <source>
        <dbReference type="Proteomes" id="UP000030980"/>
    </source>
</evidence>
<dbReference type="RefSeq" id="WP_037009227.1">
    <property type="nucleotide sequence ID" value="NZ_FMUP01000003.1"/>
</dbReference>
<dbReference type="Proteomes" id="UP000186079">
    <property type="component" value="Unassembled WGS sequence"/>
</dbReference>
<evidence type="ECO:0000256" key="1">
    <source>
        <dbReference type="ARBA" id="ARBA00022490"/>
    </source>
</evidence>
<dbReference type="GO" id="GO:0006274">
    <property type="term" value="P:DNA replication termination"/>
    <property type="evidence" value="ECO:0007669"/>
    <property type="project" value="InterPro"/>
</dbReference>
<keyword evidence="3" id="KW-0238">DNA-binding</keyword>
<accession>A0A0B3BUH9</accession>
<dbReference type="AlphaFoldDB" id="A0A0B3BUH9"/>
<dbReference type="SUPFAM" id="SSF56596">
    <property type="entry name" value="Replication terminator protein (Tus)"/>
    <property type="match status" value="1"/>
</dbReference>
<dbReference type="STRING" id="706570.PT85_14100"/>
<dbReference type="EMBL" id="FTMC01000002">
    <property type="protein sequence ID" value="SIQ05576.1"/>
    <property type="molecule type" value="Genomic_DNA"/>
</dbReference>
<reference evidence="4 6" key="1">
    <citation type="submission" date="2014-11" db="EMBL/GenBank/DDBJ databases">
        <title>Genome sequence of Pseudomonas tuomuerensis JCM 14085.</title>
        <authorList>
            <person name="Shin S.-K."/>
            <person name="Yi H."/>
        </authorList>
    </citation>
    <scope>NUCLEOTIDE SEQUENCE [LARGE SCALE GENOMIC DNA]</scope>
    <source>
        <strain evidence="4 6">JCM 14085</strain>
    </source>
</reference>
<evidence type="ECO:0000313" key="4">
    <source>
        <dbReference type="EMBL" id="KHO64334.1"/>
    </source>
</evidence>
<proteinExistence type="predicted"/>
<protein>
    <submittedName>
        <fullName evidence="5">DNA replication terminus site binding protein</fullName>
    </submittedName>
</protein>
<evidence type="ECO:0000313" key="5">
    <source>
        <dbReference type="EMBL" id="SIQ05576.1"/>
    </source>
</evidence>
<name>A0A0B3BUH9_9PSED</name>
<evidence type="ECO:0000256" key="3">
    <source>
        <dbReference type="ARBA" id="ARBA00023125"/>
    </source>
</evidence>
<sequence>MYDDIRNAHAELREALLGFNAQWPGQVVSGVAWRLPLLREQKAPDVISVERLTGNDAIQSAKAAFSMLERASGQAPGTVMRLPGYFEVRDCLLDQVRAINRLKDALVATVEQTRLEMNLAKTARPRLLRAALGAGFSMMQVSRHIQAFDAAPRLLVFTWAGHTAGAEKVLVKDVRELLLVRAQQQAAEARCSVERTPAGLELQSIASLADEQVLHRYKKLAPHPRLMFWFSEATRYDAMVHANLPVFIRVGGAPKVRELGDFDRAARQAERPDRKPRVPVIPRMNLYLPTTARAITALPAGRLETIASTYKG</sequence>
<dbReference type="GO" id="GO:0005737">
    <property type="term" value="C:cytoplasm"/>
    <property type="evidence" value="ECO:0007669"/>
    <property type="project" value="InterPro"/>
</dbReference>
<dbReference type="InterPro" id="IPR036384">
    <property type="entry name" value="Tus_sf"/>
</dbReference>
<dbReference type="Gene3D" id="3.50.14.10">
    <property type="entry name" value="Replication terminator Tus, domain 1 superfamily/Replication terminator Tus"/>
    <property type="match status" value="1"/>
</dbReference>
<keyword evidence="2" id="KW-0235">DNA replication</keyword>
<evidence type="ECO:0000313" key="7">
    <source>
        <dbReference type="Proteomes" id="UP000186079"/>
    </source>
</evidence>
<evidence type="ECO:0000256" key="2">
    <source>
        <dbReference type="ARBA" id="ARBA00022705"/>
    </source>
</evidence>